<reference evidence="2 3" key="1">
    <citation type="submission" date="2020-03" db="EMBL/GenBank/DDBJ databases">
        <title>Draft Genome Sequence of Cudoniella acicularis.</title>
        <authorList>
            <person name="Buettner E."/>
            <person name="Kellner H."/>
        </authorList>
    </citation>
    <scope>NUCLEOTIDE SEQUENCE [LARGE SCALE GENOMIC DNA]</scope>
    <source>
        <strain evidence="2 3">DSM 108380</strain>
    </source>
</reference>
<dbReference type="Proteomes" id="UP000566819">
    <property type="component" value="Unassembled WGS sequence"/>
</dbReference>
<evidence type="ECO:0000259" key="1">
    <source>
        <dbReference type="Pfam" id="PF25484"/>
    </source>
</evidence>
<name>A0A8H4RH63_9HELO</name>
<protein>
    <recommendedName>
        <fullName evidence="1">DUF7907 domain-containing protein</fullName>
    </recommendedName>
</protein>
<evidence type="ECO:0000313" key="2">
    <source>
        <dbReference type="EMBL" id="KAF4628641.1"/>
    </source>
</evidence>
<sequence>MAPASPPATKGAAIEGLCVGGPVNTYSGQYYFNTSSVPDVNTTGLLTWELHGGNFNLSSPMDFSYNPASNVAVPLFTPSETGTNVAFDERNRMNLQQYLDDTKPLPNYAVKPLYRWYVCTTYAGYLYQTLAWVMGDGKPENPTCQKVDVVRVFI</sequence>
<dbReference type="AlphaFoldDB" id="A0A8H4RH63"/>
<feature type="domain" description="DUF7907" evidence="1">
    <location>
        <begin position="11"/>
        <end position="153"/>
    </location>
</feature>
<dbReference type="OrthoDB" id="3515453at2759"/>
<gene>
    <name evidence="2" type="ORF">G7Y89_g9516</name>
</gene>
<comment type="caution">
    <text evidence="2">The sequence shown here is derived from an EMBL/GenBank/DDBJ whole genome shotgun (WGS) entry which is preliminary data.</text>
</comment>
<keyword evidence="3" id="KW-1185">Reference proteome</keyword>
<dbReference type="InterPro" id="IPR057229">
    <property type="entry name" value="DUF7907"/>
</dbReference>
<organism evidence="2 3">
    <name type="scientific">Cudoniella acicularis</name>
    <dbReference type="NCBI Taxonomy" id="354080"/>
    <lineage>
        <taxon>Eukaryota</taxon>
        <taxon>Fungi</taxon>
        <taxon>Dikarya</taxon>
        <taxon>Ascomycota</taxon>
        <taxon>Pezizomycotina</taxon>
        <taxon>Leotiomycetes</taxon>
        <taxon>Helotiales</taxon>
        <taxon>Tricladiaceae</taxon>
        <taxon>Cudoniella</taxon>
    </lineage>
</organism>
<accession>A0A8H4RH63</accession>
<evidence type="ECO:0000313" key="3">
    <source>
        <dbReference type="Proteomes" id="UP000566819"/>
    </source>
</evidence>
<dbReference type="Pfam" id="PF25484">
    <property type="entry name" value="DUF7907"/>
    <property type="match status" value="1"/>
</dbReference>
<dbReference type="EMBL" id="JAAMPI010000783">
    <property type="protein sequence ID" value="KAF4628641.1"/>
    <property type="molecule type" value="Genomic_DNA"/>
</dbReference>
<proteinExistence type="predicted"/>